<dbReference type="STRING" id="991905.SL003B_3016"/>
<accession>F2IW55</accession>
<dbReference type="EMBL" id="CP002568">
    <property type="protein sequence ID" value="ADZ71439.1"/>
    <property type="molecule type" value="Genomic_DNA"/>
</dbReference>
<feature type="region of interest" description="Disordered" evidence="1">
    <location>
        <begin position="1"/>
        <end position="40"/>
    </location>
</feature>
<evidence type="ECO:0000313" key="3">
    <source>
        <dbReference type="Proteomes" id="UP000008130"/>
    </source>
</evidence>
<gene>
    <name evidence="2" type="ordered locus">SL003B_3016</name>
</gene>
<keyword evidence="3" id="KW-1185">Reference proteome</keyword>
<dbReference type="HOGENOM" id="CLU_2452081_0_0_5"/>
<protein>
    <submittedName>
        <fullName evidence="2">Uncharacterized protein</fullName>
    </submittedName>
</protein>
<evidence type="ECO:0000256" key="1">
    <source>
        <dbReference type="SAM" id="MobiDB-lite"/>
    </source>
</evidence>
<dbReference type="Proteomes" id="UP000008130">
    <property type="component" value="Chromosome"/>
</dbReference>
<sequence length="89" mass="10312">MREAHPRFSLSPVPRGRPPPQRHEHRGSPALIQDGRDGGMTRPALRALRQAPRLAAAAVERPGRRRSKWCQVFGIREKTGWVWRARWSW</sequence>
<organism evidence="2 3">
    <name type="scientific">Polymorphum gilvum (strain LMG 25793 / CGMCC 1.9160 / SL003B-26A1)</name>
    <dbReference type="NCBI Taxonomy" id="991905"/>
    <lineage>
        <taxon>Bacteria</taxon>
        <taxon>Pseudomonadati</taxon>
        <taxon>Pseudomonadota</taxon>
        <taxon>Alphaproteobacteria</taxon>
        <taxon>Rhodobacterales</taxon>
        <taxon>Paracoccaceae</taxon>
        <taxon>Polymorphum</taxon>
    </lineage>
</organism>
<evidence type="ECO:0000313" key="2">
    <source>
        <dbReference type="EMBL" id="ADZ71439.1"/>
    </source>
</evidence>
<dbReference type="KEGG" id="pgv:SL003B_3016"/>
<name>F2IW55_POLGS</name>
<proteinExistence type="predicted"/>
<reference evidence="2 3" key="1">
    <citation type="journal article" date="2011" name="J. Bacteriol.">
        <title>Complete genome sequence of Polymorphum gilvum SL003B-26A1T, a crude oil-degrading bacterium from oil-polluted saline soil.</title>
        <authorList>
            <person name="Li S.G."/>
            <person name="Tang Y.Q."/>
            <person name="Nie Y."/>
            <person name="Cai M."/>
            <person name="Wu X.L."/>
        </authorList>
    </citation>
    <scope>NUCLEOTIDE SEQUENCE [LARGE SCALE GENOMIC DNA]</scope>
    <source>
        <strain evidence="3">LMG 25793 / CGMCC 1.9160 / SL003B-26A1</strain>
    </source>
</reference>
<dbReference type="AlphaFoldDB" id="F2IW55"/>